<proteinExistence type="predicted"/>
<dbReference type="AlphaFoldDB" id="A0A7J3X6M1"/>
<gene>
    <name evidence="1" type="ORF">ENM88_03530</name>
</gene>
<protein>
    <submittedName>
        <fullName evidence="1">Uncharacterized protein</fullName>
    </submittedName>
</protein>
<dbReference type="EMBL" id="DRZM01000105">
    <property type="protein sequence ID" value="HHP04804.1"/>
    <property type="molecule type" value="Genomic_DNA"/>
</dbReference>
<accession>A0A7J3X6M1</accession>
<sequence>MRTAAAVLGEVKELLGVAGAASSLSCTGRLKPVERGRRARVLLSGESLERVLESSREFRKGAGA</sequence>
<dbReference type="PROSITE" id="PS51257">
    <property type="entry name" value="PROKAR_LIPOPROTEIN"/>
    <property type="match status" value="1"/>
</dbReference>
<comment type="caution">
    <text evidence="1">The sequence shown here is derived from an EMBL/GenBank/DDBJ whole genome shotgun (WGS) entry which is preliminary data.</text>
</comment>
<reference evidence="1" key="1">
    <citation type="journal article" date="2020" name="mSystems">
        <title>Genome- and Community-Level Interaction Insights into Carbon Utilization and Element Cycling Functions of Hydrothermarchaeota in Hydrothermal Sediment.</title>
        <authorList>
            <person name="Zhou Z."/>
            <person name="Liu Y."/>
            <person name="Xu W."/>
            <person name="Pan J."/>
            <person name="Luo Z.H."/>
            <person name="Li M."/>
        </authorList>
    </citation>
    <scope>NUCLEOTIDE SEQUENCE [LARGE SCALE GENOMIC DNA]</scope>
    <source>
        <strain evidence="1">SpSt-1125</strain>
    </source>
</reference>
<evidence type="ECO:0000313" key="1">
    <source>
        <dbReference type="EMBL" id="HHP04804.1"/>
    </source>
</evidence>
<organism evidence="1">
    <name type="scientific">Thermofilum pendens</name>
    <dbReference type="NCBI Taxonomy" id="2269"/>
    <lineage>
        <taxon>Archaea</taxon>
        <taxon>Thermoproteota</taxon>
        <taxon>Thermoprotei</taxon>
        <taxon>Thermofilales</taxon>
        <taxon>Thermofilaceae</taxon>
        <taxon>Thermofilum</taxon>
    </lineage>
</organism>
<name>A0A7J3X6M1_THEPE</name>